<evidence type="ECO:0000256" key="5">
    <source>
        <dbReference type="ARBA" id="ARBA00023015"/>
    </source>
</evidence>
<dbReference type="SMART" id="SM00399">
    <property type="entry name" value="ZnF_C4"/>
    <property type="match status" value="1"/>
</dbReference>
<keyword evidence="2" id="KW-0479">Metal-binding</keyword>
<dbReference type="InterPro" id="IPR051152">
    <property type="entry name" value="C.elegans_Orphan_NR"/>
</dbReference>
<proteinExistence type="inferred from homology"/>
<dbReference type="Pfam" id="PF00104">
    <property type="entry name" value="Hormone_recep"/>
    <property type="match status" value="2"/>
</dbReference>
<dbReference type="AlphaFoldDB" id="A0AAE8ZWC4"/>
<gene>
    <name evidence="11" type="ORF">L3Y34_007237</name>
</gene>
<evidence type="ECO:0000256" key="7">
    <source>
        <dbReference type="ARBA" id="ARBA00023163"/>
    </source>
</evidence>
<keyword evidence="5" id="KW-0805">Transcription regulation</keyword>
<evidence type="ECO:0000256" key="1">
    <source>
        <dbReference type="ARBA" id="ARBA00005993"/>
    </source>
</evidence>
<dbReference type="Proteomes" id="UP000827892">
    <property type="component" value="Chromosome V"/>
</dbReference>
<keyword evidence="8" id="KW-0675">Receptor</keyword>
<evidence type="ECO:0000256" key="2">
    <source>
        <dbReference type="ARBA" id="ARBA00022723"/>
    </source>
</evidence>
<dbReference type="SUPFAM" id="SSF48508">
    <property type="entry name" value="Nuclear receptor ligand-binding domain"/>
    <property type="match status" value="1"/>
</dbReference>
<dbReference type="PANTHER" id="PTHR45680:SF3">
    <property type="entry name" value="NUCLEAR HORMONE RECEPTOR FAMILY"/>
    <property type="match status" value="1"/>
</dbReference>
<dbReference type="PANTHER" id="PTHR45680">
    <property type="entry name" value="NUCLEAR HORMONE RECEPTOR FAMILY"/>
    <property type="match status" value="1"/>
</dbReference>
<evidence type="ECO:0000259" key="10">
    <source>
        <dbReference type="PROSITE" id="PS51030"/>
    </source>
</evidence>
<comment type="similarity">
    <text evidence="1">Belongs to the nuclear hormone receptor family.</text>
</comment>
<dbReference type="InterPro" id="IPR001628">
    <property type="entry name" value="Znf_hrmn_rcpt"/>
</dbReference>
<dbReference type="PRINTS" id="PR00047">
    <property type="entry name" value="STROIDFINGER"/>
</dbReference>
<dbReference type="GO" id="GO:0003700">
    <property type="term" value="F:DNA-binding transcription factor activity"/>
    <property type="evidence" value="ECO:0007669"/>
    <property type="project" value="InterPro"/>
</dbReference>
<keyword evidence="3" id="KW-0863">Zinc-finger</keyword>
<evidence type="ECO:0000256" key="8">
    <source>
        <dbReference type="ARBA" id="ARBA00023170"/>
    </source>
</evidence>
<dbReference type="Pfam" id="PF00105">
    <property type="entry name" value="zf-C4"/>
    <property type="match status" value="1"/>
</dbReference>
<keyword evidence="7" id="KW-0804">Transcription</keyword>
<keyword evidence="4" id="KW-0862">Zinc</keyword>
<organism evidence="11 12">
    <name type="scientific">Caenorhabditis briggsae</name>
    <dbReference type="NCBI Taxonomy" id="6238"/>
    <lineage>
        <taxon>Eukaryota</taxon>
        <taxon>Metazoa</taxon>
        <taxon>Ecdysozoa</taxon>
        <taxon>Nematoda</taxon>
        <taxon>Chromadorea</taxon>
        <taxon>Rhabditida</taxon>
        <taxon>Rhabditina</taxon>
        <taxon>Rhabditomorpha</taxon>
        <taxon>Rhabditoidea</taxon>
        <taxon>Rhabditidae</taxon>
        <taxon>Peloderinae</taxon>
        <taxon>Caenorhabditis</taxon>
    </lineage>
</organism>
<evidence type="ECO:0000256" key="6">
    <source>
        <dbReference type="ARBA" id="ARBA00023125"/>
    </source>
</evidence>
<dbReference type="InterPro" id="IPR000536">
    <property type="entry name" value="Nucl_hrmn_rcpt_lig-bd"/>
</dbReference>
<evidence type="ECO:0000313" key="11">
    <source>
        <dbReference type="EMBL" id="ULT87916.1"/>
    </source>
</evidence>
<dbReference type="SUPFAM" id="SSF57716">
    <property type="entry name" value="Glucocorticoid receptor-like (DNA-binding domain)"/>
    <property type="match status" value="1"/>
</dbReference>
<dbReference type="EMBL" id="CP090895">
    <property type="protein sequence ID" value="ULT87916.1"/>
    <property type="molecule type" value="Genomic_DNA"/>
</dbReference>
<keyword evidence="9" id="KW-0539">Nucleus</keyword>
<dbReference type="GO" id="GO:0008270">
    <property type="term" value="F:zinc ion binding"/>
    <property type="evidence" value="ECO:0007669"/>
    <property type="project" value="UniProtKB-KW"/>
</dbReference>
<evidence type="ECO:0000256" key="4">
    <source>
        <dbReference type="ARBA" id="ARBA00022833"/>
    </source>
</evidence>
<dbReference type="PROSITE" id="PS51030">
    <property type="entry name" value="NUCLEAR_REC_DBD_2"/>
    <property type="match status" value="1"/>
</dbReference>
<accession>A0AAE8ZWC4</accession>
<keyword evidence="6" id="KW-0238">DNA-binding</keyword>
<dbReference type="InterPro" id="IPR035500">
    <property type="entry name" value="NHR-like_dom_sf"/>
</dbReference>
<dbReference type="SMART" id="SM00430">
    <property type="entry name" value="HOLI"/>
    <property type="match status" value="1"/>
</dbReference>
<protein>
    <recommendedName>
        <fullName evidence="10">Nuclear receptor domain-containing protein</fullName>
    </recommendedName>
</protein>
<dbReference type="GO" id="GO:0043565">
    <property type="term" value="F:sequence-specific DNA binding"/>
    <property type="evidence" value="ECO:0007669"/>
    <property type="project" value="InterPro"/>
</dbReference>
<dbReference type="Gene3D" id="3.30.50.10">
    <property type="entry name" value="Erythroid Transcription Factor GATA-1, subunit A"/>
    <property type="match status" value="1"/>
</dbReference>
<feature type="domain" description="Nuclear receptor" evidence="10">
    <location>
        <begin position="3"/>
        <end position="81"/>
    </location>
</feature>
<evidence type="ECO:0000313" key="12">
    <source>
        <dbReference type="Proteomes" id="UP000827892"/>
    </source>
</evidence>
<evidence type="ECO:0000256" key="3">
    <source>
        <dbReference type="ARBA" id="ARBA00022771"/>
    </source>
</evidence>
<evidence type="ECO:0000256" key="9">
    <source>
        <dbReference type="ARBA" id="ARBA00023242"/>
    </source>
</evidence>
<dbReference type="InterPro" id="IPR013088">
    <property type="entry name" value="Znf_NHR/GATA"/>
</dbReference>
<reference evidence="11 12" key="1">
    <citation type="submission" date="2022-02" db="EMBL/GenBank/DDBJ databases">
        <title>Chromosome-level reference genomes for two strains of Caenorhabditis briggsae: an improved platform for comparative genomics.</title>
        <authorList>
            <person name="Stevens L."/>
            <person name="Andersen E.C."/>
        </authorList>
    </citation>
    <scope>NUCLEOTIDE SEQUENCE [LARGE SCALE GENOMIC DNA]</scope>
    <source>
        <strain evidence="11">QX1410_ONT</strain>
        <tissue evidence="11">Whole-organism</tissue>
    </source>
</reference>
<sequence length="351" mass="41012">MSEIFCQICDLPAHGNHFGAITCRACSAFFRRSLIDRSGENFKCLRGNDSCQLKYSGKFYCKKCRLKKCCEVGMNPKYIQHNRDKIKSSPSPPQSISTLVGRPSYIIHCSPVANASKITIVDVTYLIDKANDCLDYGPALLNKKLKILDKMNIASEFLDSFEASEYSKMDQMTQISVLDKNFFMHFWEVDFLKTAKWLSFLDGFEKIPRAIQIQIIMATWHLRARIDRLSKTAKLRKQMKIGETDFMMSTNACLDLKTCKLDISWCSDYPNEQIQFFLEGSDDWVHNKVVDQMEELKNGIKNYLGRITKMMKINNWIQKVIWEKRWKTELAEKFNIFYFKFSHPEMFYDCC</sequence>
<name>A0AAE8ZWC4_CAEBR</name>